<accession>A0A382EDQ1</accession>
<gene>
    <name evidence="2" type="ORF">METZ01_LOCUS201038</name>
</gene>
<feature type="domain" description="DUF4815" evidence="1">
    <location>
        <begin position="189"/>
        <end position="330"/>
    </location>
</feature>
<proteinExistence type="predicted"/>
<protein>
    <recommendedName>
        <fullName evidence="1">DUF4815 domain-containing protein</fullName>
    </recommendedName>
</protein>
<feature type="domain" description="DUF4815" evidence="1">
    <location>
        <begin position="11"/>
        <end position="118"/>
    </location>
</feature>
<evidence type="ECO:0000313" key="2">
    <source>
        <dbReference type="EMBL" id="SVB48184.1"/>
    </source>
</evidence>
<dbReference type="Pfam" id="PF16075">
    <property type="entry name" value="DUF4815"/>
    <property type="match status" value="2"/>
</dbReference>
<dbReference type="InterPro" id="IPR032096">
    <property type="entry name" value="DUF4815"/>
</dbReference>
<reference evidence="2" key="1">
    <citation type="submission" date="2018-05" db="EMBL/GenBank/DDBJ databases">
        <authorList>
            <person name="Lanie J.A."/>
            <person name="Ng W.-L."/>
            <person name="Kazmierczak K.M."/>
            <person name="Andrzejewski T.M."/>
            <person name="Davidsen T.M."/>
            <person name="Wayne K.J."/>
            <person name="Tettelin H."/>
            <person name="Glass J.I."/>
            <person name="Rusch D."/>
            <person name="Podicherti R."/>
            <person name="Tsui H.-C.T."/>
            <person name="Winkler M.E."/>
        </authorList>
    </citation>
    <scope>NUCLEOTIDE SEQUENCE</scope>
</reference>
<evidence type="ECO:0000259" key="1">
    <source>
        <dbReference type="Pfam" id="PF16075"/>
    </source>
</evidence>
<dbReference type="EMBL" id="UINC01043735">
    <property type="protein sequence ID" value="SVB48184.1"/>
    <property type="molecule type" value="Genomic_DNA"/>
</dbReference>
<organism evidence="2">
    <name type="scientific">marine metagenome</name>
    <dbReference type="NCBI Taxonomy" id="408172"/>
    <lineage>
        <taxon>unclassified sequences</taxon>
        <taxon>metagenomes</taxon>
        <taxon>ecological metagenomes</taxon>
    </lineage>
</organism>
<feature type="non-terminal residue" evidence="2">
    <location>
        <position position="332"/>
    </location>
</feature>
<sequence length="332" mass="35726">MQKTDLNVSPYYDDFSEDSLFHRVLFRPAYSVQARELTQMQTILQNQIERIGSHFFKEGAVVIPGQTGFDVTYSYVKLQATFTSDLSVAHTIENFRTSLVGVKLTGVTSEVVAKVVNTVAADSSDDLTVFVKYEKSGTVAGGTTNTVFANGELLTTDTAIAYTSGGSTVTIAAGGQTALTSAAAATGTGSSASVQKGIFYIRGAFVQATTQTIILDKYSATPSYRIGFSVTESLVTPEENTGLLDNATGSTNYAAKGAHRLKYTLTLAKKALGTADDADFIELLTVKAGLVQSQVRATEYSVLEDTLARRTFDESGDYIVRGFDIDMREHYD</sequence>
<name>A0A382EDQ1_9ZZZZ</name>
<dbReference type="AlphaFoldDB" id="A0A382EDQ1"/>